<organism evidence="1 2">
    <name type="scientific">Haemaphysalis longicornis</name>
    <name type="common">Bush tick</name>
    <dbReference type="NCBI Taxonomy" id="44386"/>
    <lineage>
        <taxon>Eukaryota</taxon>
        <taxon>Metazoa</taxon>
        <taxon>Ecdysozoa</taxon>
        <taxon>Arthropoda</taxon>
        <taxon>Chelicerata</taxon>
        <taxon>Arachnida</taxon>
        <taxon>Acari</taxon>
        <taxon>Parasitiformes</taxon>
        <taxon>Ixodida</taxon>
        <taxon>Ixodoidea</taxon>
        <taxon>Ixodidae</taxon>
        <taxon>Haemaphysalinae</taxon>
        <taxon>Haemaphysalis</taxon>
    </lineage>
</organism>
<accession>A0A9J6GAN8</accession>
<dbReference type="OrthoDB" id="6379547at2759"/>
<proteinExistence type="predicted"/>
<dbReference type="Proteomes" id="UP000821853">
    <property type="component" value="Chromosome 3"/>
</dbReference>
<reference evidence="1 2" key="1">
    <citation type="journal article" date="2020" name="Cell">
        <title>Large-Scale Comparative Analyses of Tick Genomes Elucidate Their Genetic Diversity and Vector Capacities.</title>
        <authorList>
            <consortium name="Tick Genome and Microbiome Consortium (TIGMIC)"/>
            <person name="Jia N."/>
            <person name="Wang J."/>
            <person name="Shi W."/>
            <person name="Du L."/>
            <person name="Sun Y."/>
            <person name="Zhan W."/>
            <person name="Jiang J.F."/>
            <person name="Wang Q."/>
            <person name="Zhang B."/>
            <person name="Ji P."/>
            <person name="Bell-Sakyi L."/>
            <person name="Cui X.M."/>
            <person name="Yuan T.T."/>
            <person name="Jiang B.G."/>
            <person name="Yang W.F."/>
            <person name="Lam T.T."/>
            <person name="Chang Q.C."/>
            <person name="Ding S.J."/>
            <person name="Wang X.J."/>
            <person name="Zhu J.G."/>
            <person name="Ruan X.D."/>
            <person name="Zhao L."/>
            <person name="Wei J.T."/>
            <person name="Ye R.Z."/>
            <person name="Que T.C."/>
            <person name="Du C.H."/>
            <person name="Zhou Y.H."/>
            <person name="Cheng J.X."/>
            <person name="Dai P.F."/>
            <person name="Guo W.B."/>
            <person name="Han X.H."/>
            <person name="Huang E.J."/>
            <person name="Li L.F."/>
            <person name="Wei W."/>
            <person name="Gao Y.C."/>
            <person name="Liu J.Z."/>
            <person name="Shao H.Z."/>
            <person name="Wang X."/>
            <person name="Wang C.C."/>
            <person name="Yang T.C."/>
            <person name="Huo Q.B."/>
            <person name="Li W."/>
            <person name="Chen H.Y."/>
            <person name="Chen S.E."/>
            <person name="Zhou L.G."/>
            <person name="Ni X.B."/>
            <person name="Tian J.H."/>
            <person name="Sheng Y."/>
            <person name="Liu T."/>
            <person name="Pan Y.S."/>
            <person name="Xia L.Y."/>
            <person name="Li J."/>
            <person name="Zhao F."/>
            <person name="Cao W.C."/>
        </authorList>
    </citation>
    <scope>NUCLEOTIDE SEQUENCE [LARGE SCALE GENOMIC DNA]</scope>
    <source>
        <strain evidence="1">HaeL-2018</strain>
    </source>
</reference>
<evidence type="ECO:0000313" key="2">
    <source>
        <dbReference type="Proteomes" id="UP000821853"/>
    </source>
</evidence>
<gene>
    <name evidence="1" type="ORF">HPB48_022481</name>
</gene>
<comment type="caution">
    <text evidence="1">The sequence shown here is derived from an EMBL/GenBank/DDBJ whole genome shotgun (WGS) entry which is preliminary data.</text>
</comment>
<keyword evidence="2" id="KW-1185">Reference proteome</keyword>
<dbReference type="VEuPathDB" id="VectorBase:HLOH_062095"/>
<evidence type="ECO:0000313" key="1">
    <source>
        <dbReference type="EMBL" id="KAH9371967.1"/>
    </source>
</evidence>
<sequence length="201" mass="22619">MRARRPFTNEFWDTCKDLKFNSSFPDCVGQVVTYQGKSAEGPRSQFRCSRCRKQLSQLTGSNGGVRPPRDRLGCPNVGVMRKEIMWLTFSCCLWKEMSVALTKELMHGEFALIKLCKGSCAHRPPLNQVIQVDECLKCLKQGKRKGNRVCLFTGNGPWVFGMVSVETKEVRLFKVDSWDAATLGDKITQNTSPGTTIDSNE</sequence>
<dbReference type="AlphaFoldDB" id="A0A9J6GAN8"/>
<protein>
    <submittedName>
        <fullName evidence="1">Uncharacterized protein</fullName>
    </submittedName>
</protein>
<dbReference type="EMBL" id="JABSTR010000005">
    <property type="protein sequence ID" value="KAH9371967.1"/>
    <property type="molecule type" value="Genomic_DNA"/>
</dbReference>
<name>A0A9J6GAN8_HAELO</name>